<dbReference type="Pfam" id="PF04214">
    <property type="entry name" value="DUF411"/>
    <property type="match status" value="1"/>
</dbReference>
<keyword evidence="3" id="KW-1185">Reference proteome</keyword>
<sequence length="149" mass="15307">MKHALIALTLAALAGVAVAAPLPEVISYKNPSCGCCGGWAAHMRQAGFKVTEKPVEDMDAIKRRLGVPAAAASCHTATVGGYVVEGHVPAASVKRLLAEKPKVTGIAAPGMPAGSPGMEGGAEPPYEVVSFTREGALKPYARYVGTRPQ</sequence>
<reference evidence="2 3" key="1">
    <citation type="submission" date="2021-02" db="EMBL/GenBank/DDBJ databases">
        <title>Niveibacterium changnyeongensis HC41.</title>
        <authorList>
            <person name="Kang M."/>
        </authorList>
    </citation>
    <scope>NUCLEOTIDE SEQUENCE [LARGE SCALE GENOMIC DNA]</scope>
    <source>
        <strain evidence="2 3">HC41</strain>
    </source>
</reference>
<evidence type="ECO:0000313" key="2">
    <source>
        <dbReference type="EMBL" id="QSI76551.1"/>
    </source>
</evidence>
<dbReference type="Proteomes" id="UP000663570">
    <property type="component" value="Chromosome"/>
</dbReference>
<dbReference type="RefSeq" id="WP_206254211.1">
    <property type="nucleotide sequence ID" value="NZ_CP071060.1"/>
</dbReference>
<dbReference type="EMBL" id="CP071060">
    <property type="protein sequence ID" value="QSI76551.1"/>
    <property type="molecule type" value="Genomic_DNA"/>
</dbReference>
<protein>
    <submittedName>
        <fullName evidence="2">DUF411 domain-containing protein</fullName>
    </submittedName>
</protein>
<feature type="chain" id="PRO_5045383840" evidence="1">
    <location>
        <begin position="20"/>
        <end position="149"/>
    </location>
</feature>
<name>A0ABX7M487_9RHOO</name>
<keyword evidence="1" id="KW-0732">Signal</keyword>
<dbReference type="InterPro" id="IPR007332">
    <property type="entry name" value="DUF411"/>
</dbReference>
<feature type="signal peptide" evidence="1">
    <location>
        <begin position="1"/>
        <end position="19"/>
    </location>
</feature>
<proteinExistence type="predicted"/>
<evidence type="ECO:0000256" key="1">
    <source>
        <dbReference type="SAM" id="SignalP"/>
    </source>
</evidence>
<accession>A0ABX7M487</accession>
<organism evidence="2 3">
    <name type="scientific">Niveibacterium microcysteis</name>
    <dbReference type="NCBI Taxonomy" id="2811415"/>
    <lineage>
        <taxon>Bacteria</taxon>
        <taxon>Pseudomonadati</taxon>
        <taxon>Pseudomonadota</taxon>
        <taxon>Betaproteobacteria</taxon>
        <taxon>Rhodocyclales</taxon>
        <taxon>Rhodocyclaceae</taxon>
        <taxon>Niveibacterium</taxon>
    </lineage>
</organism>
<gene>
    <name evidence="2" type="ORF">JY500_19155</name>
</gene>
<evidence type="ECO:0000313" key="3">
    <source>
        <dbReference type="Proteomes" id="UP000663570"/>
    </source>
</evidence>